<name>A0A9X0D9M8_9CNID</name>
<comment type="similarity">
    <text evidence="2">Belongs to the polycystin family.</text>
</comment>
<dbReference type="GO" id="GO:0005262">
    <property type="term" value="F:calcium channel activity"/>
    <property type="evidence" value="ECO:0007669"/>
    <property type="project" value="TreeGrafter"/>
</dbReference>
<protein>
    <submittedName>
        <fullName evidence="8">Polycystic kidney disease protein 1-like</fullName>
    </submittedName>
</protein>
<keyword evidence="3 6" id="KW-0812">Transmembrane</keyword>
<dbReference type="EMBL" id="MU825421">
    <property type="protein sequence ID" value="KAJ7390029.1"/>
    <property type="molecule type" value="Genomic_DNA"/>
</dbReference>
<dbReference type="AlphaFoldDB" id="A0A9X0D9M8"/>
<comment type="subcellular location">
    <subcellularLocation>
        <location evidence="1">Membrane</location>
        <topology evidence="1">Multi-pass membrane protein</topology>
    </subcellularLocation>
</comment>
<dbReference type="InterPro" id="IPR013122">
    <property type="entry name" value="PKD1_2_channel"/>
</dbReference>
<dbReference type="GO" id="GO:0016020">
    <property type="term" value="C:membrane"/>
    <property type="evidence" value="ECO:0007669"/>
    <property type="project" value="UniProtKB-SubCell"/>
</dbReference>
<feature type="domain" description="Polycystin cation channel PKD1/PKD2" evidence="7">
    <location>
        <begin position="1"/>
        <end position="47"/>
    </location>
</feature>
<sequence length="153" mass="18096">MLGKFSYVSLERTNRVLGPLMFFFYSIGVVFILVNMFLSIIIENFRRVKGNNDLQSNEHEIVDFMAGQFMNWLGLRSRSMFKNRVFAEGHFEQPVYKKRKRADEAAQLKERVDRLVTLIQKVHFDDKDQEEDFLRNDGEVTYLVPDIKLESYA</sequence>
<evidence type="ECO:0000256" key="4">
    <source>
        <dbReference type="ARBA" id="ARBA00022989"/>
    </source>
</evidence>
<dbReference type="GO" id="GO:0050982">
    <property type="term" value="P:detection of mechanical stimulus"/>
    <property type="evidence" value="ECO:0007669"/>
    <property type="project" value="TreeGrafter"/>
</dbReference>
<keyword evidence="5 6" id="KW-0472">Membrane</keyword>
<evidence type="ECO:0000313" key="8">
    <source>
        <dbReference type="EMBL" id="KAJ7390029.1"/>
    </source>
</evidence>
<proteinExistence type="inferred from homology"/>
<dbReference type="PANTHER" id="PTHR10877">
    <property type="entry name" value="POLYCYSTIN FAMILY MEMBER"/>
    <property type="match status" value="1"/>
</dbReference>
<evidence type="ECO:0000256" key="5">
    <source>
        <dbReference type="ARBA" id="ARBA00023136"/>
    </source>
</evidence>
<keyword evidence="4 6" id="KW-1133">Transmembrane helix</keyword>
<organism evidence="8 9">
    <name type="scientific">Desmophyllum pertusum</name>
    <dbReference type="NCBI Taxonomy" id="174260"/>
    <lineage>
        <taxon>Eukaryota</taxon>
        <taxon>Metazoa</taxon>
        <taxon>Cnidaria</taxon>
        <taxon>Anthozoa</taxon>
        <taxon>Hexacorallia</taxon>
        <taxon>Scleractinia</taxon>
        <taxon>Caryophylliina</taxon>
        <taxon>Caryophylliidae</taxon>
        <taxon>Desmophyllum</taxon>
    </lineage>
</organism>
<dbReference type="OrthoDB" id="6021456at2759"/>
<comment type="caution">
    <text evidence="8">The sequence shown here is derived from an EMBL/GenBank/DDBJ whole genome shotgun (WGS) entry which is preliminary data.</text>
</comment>
<evidence type="ECO:0000256" key="2">
    <source>
        <dbReference type="ARBA" id="ARBA00007200"/>
    </source>
</evidence>
<dbReference type="PANTHER" id="PTHR10877:SF150">
    <property type="entry name" value="REJ DOMAIN-CONTAINING PROTEIN"/>
    <property type="match status" value="1"/>
</dbReference>
<dbReference type="InterPro" id="IPR051223">
    <property type="entry name" value="Polycystin"/>
</dbReference>
<feature type="transmembrane region" description="Helical" evidence="6">
    <location>
        <begin position="20"/>
        <end position="42"/>
    </location>
</feature>
<dbReference type="Proteomes" id="UP001163046">
    <property type="component" value="Unassembled WGS sequence"/>
</dbReference>
<evidence type="ECO:0000256" key="6">
    <source>
        <dbReference type="SAM" id="Phobius"/>
    </source>
</evidence>
<evidence type="ECO:0000313" key="9">
    <source>
        <dbReference type="Proteomes" id="UP001163046"/>
    </source>
</evidence>
<dbReference type="Pfam" id="PF08016">
    <property type="entry name" value="PKD_channel"/>
    <property type="match status" value="1"/>
</dbReference>
<keyword evidence="9" id="KW-1185">Reference proteome</keyword>
<accession>A0A9X0D9M8</accession>
<evidence type="ECO:0000256" key="3">
    <source>
        <dbReference type="ARBA" id="ARBA00022692"/>
    </source>
</evidence>
<reference evidence="8" key="1">
    <citation type="submission" date="2023-01" db="EMBL/GenBank/DDBJ databases">
        <title>Genome assembly of the deep-sea coral Lophelia pertusa.</title>
        <authorList>
            <person name="Herrera S."/>
            <person name="Cordes E."/>
        </authorList>
    </citation>
    <scope>NUCLEOTIDE SEQUENCE</scope>
    <source>
        <strain evidence="8">USNM1676648</strain>
        <tissue evidence="8">Polyp</tissue>
    </source>
</reference>
<evidence type="ECO:0000256" key="1">
    <source>
        <dbReference type="ARBA" id="ARBA00004141"/>
    </source>
</evidence>
<gene>
    <name evidence="8" type="primary">PKD1L2_10</name>
    <name evidence="8" type="ORF">OS493_027553</name>
</gene>
<evidence type="ECO:0000259" key="7">
    <source>
        <dbReference type="Pfam" id="PF08016"/>
    </source>
</evidence>